<evidence type="ECO:0000256" key="2">
    <source>
        <dbReference type="SAM" id="MobiDB-lite"/>
    </source>
</evidence>
<feature type="region of interest" description="Disordered" evidence="2">
    <location>
        <begin position="18"/>
        <end position="50"/>
    </location>
</feature>
<organism evidence="3 4">
    <name type="scientific">Candidatus Limisoma faecipullorum</name>
    <dbReference type="NCBI Taxonomy" id="2840854"/>
    <lineage>
        <taxon>Bacteria</taxon>
        <taxon>Pseudomonadati</taxon>
        <taxon>Bacteroidota</taxon>
        <taxon>Bacteroidia</taxon>
        <taxon>Bacteroidales</taxon>
        <taxon>Candidatus Limisoma</taxon>
    </lineage>
</organism>
<proteinExistence type="predicted"/>
<dbReference type="Gene3D" id="1.10.287.1490">
    <property type="match status" value="1"/>
</dbReference>
<sequence length="543" mass="62669">MSAFSFLKNVFGFSEEKYNSEKEQNEHNAPYINPFKKEPEPQKEKTAETAVIEEKQTEVSIDKLLDESIMSKILDVLNSGLPDHIKKFIDLDAEKQYVRQSFGKAFEEYTEKVKKEIESATKSQWQADRINLEQQSISLGNQLSESKSKNEELRNRISQLDRQKASLKEQLEQAENKAATAEAEREQYQLECKSLMNKLKVSSINENALNTAKEENETLQKENNELKAELLRIKSLSLSEKENSTKETEERIAALQKELEQKNTEIANLSEKVANTESEEKHGKHQEIIAKLQDDIKIMTDEIYSLKEQRNEAKEAVESYQDELSCMQKECEVKDADINNLQSTISGLEEKLESLAKERADKKETDLIIEESNKKINELQSLNNQLIEDKKKIQHEIADKQRENESLKSRMADLSSYSEQLKANIENAKETQQLNEEKLRQEIKLLNDKIDKLNKKNQKSKDNTLLLFADSENSYDGKSTKDENKRNERRTVSAIDYSSDYSDWLMPTPPSEEIPINDEKETEEPAPASNGDKHNSPEQMRLF</sequence>
<evidence type="ECO:0000256" key="1">
    <source>
        <dbReference type="SAM" id="Coils"/>
    </source>
</evidence>
<dbReference type="Proteomes" id="UP000823598">
    <property type="component" value="Unassembled WGS sequence"/>
</dbReference>
<gene>
    <name evidence="3" type="ORF">IAB88_08320</name>
</gene>
<comment type="caution">
    <text evidence="3">The sequence shown here is derived from an EMBL/GenBank/DDBJ whole genome shotgun (WGS) entry which is preliminary data.</text>
</comment>
<evidence type="ECO:0000313" key="4">
    <source>
        <dbReference type="Proteomes" id="UP000823598"/>
    </source>
</evidence>
<accession>A0A9D9IQV3</accession>
<feature type="coiled-coil region" evidence="1">
    <location>
        <begin position="143"/>
        <end position="463"/>
    </location>
</feature>
<feature type="compositionally biased region" description="Basic and acidic residues" evidence="2">
    <location>
        <begin position="478"/>
        <end position="491"/>
    </location>
</feature>
<dbReference type="EMBL" id="JADIMC010000097">
    <property type="protein sequence ID" value="MBO8476982.1"/>
    <property type="molecule type" value="Genomic_DNA"/>
</dbReference>
<name>A0A9D9IQV3_9BACT</name>
<feature type="region of interest" description="Disordered" evidence="2">
    <location>
        <begin position="473"/>
        <end position="543"/>
    </location>
</feature>
<reference evidence="3" key="2">
    <citation type="journal article" date="2021" name="PeerJ">
        <title>Extensive microbial diversity within the chicken gut microbiome revealed by metagenomics and culture.</title>
        <authorList>
            <person name="Gilroy R."/>
            <person name="Ravi A."/>
            <person name="Getino M."/>
            <person name="Pursley I."/>
            <person name="Horton D.L."/>
            <person name="Alikhan N.F."/>
            <person name="Baker D."/>
            <person name="Gharbi K."/>
            <person name="Hall N."/>
            <person name="Watson M."/>
            <person name="Adriaenssens E.M."/>
            <person name="Foster-Nyarko E."/>
            <person name="Jarju S."/>
            <person name="Secka A."/>
            <person name="Antonio M."/>
            <person name="Oren A."/>
            <person name="Chaudhuri R.R."/>
            <person name="La Ragione R."/>
            <person name="Hildebrand F."/>
            <person name="Pallen M.J."/>
        </authorList>
    </citation>
    <scope>NUCLEOTIDE SEQUENCE</scope>
    <source>
        <strain evidence="3">6919</strain>
    </source>
</reference>
<protein>
    <submittedName>
        <fullName evidence="3">Uncharacterized protein</fullName>
    </submittedName>
</protein>
<dbReference type="AlphaFoldDB" id="A0A9D9IQV3"/>
<reference evidence="3" key="1">
    <citation type="submission" date="2020-10" db="EMBL/GenBank/DDBJ databases">
        <authorList>
            <person name="Gilroy R."/>
        </authorList>
    </citation>
    <scope>NUCLEOTIDE SEQUENCE</scope>
    <source>
        <strain evidence="3">6919</strain>
    </source>
</reference>
<feature type="compositionally biased region" description="Basic and acidic residues" evidence="2">
    <location>
        <begin position="35"/>
        <end position="50"/>
    </location>
</feature>
<keyword evidence="1" id="KW-0175">Coiled coil</keyword>
<evidence type="ECO:0000313" key="3">
    <source>
        <dbReference type="EMBL" id="MBO8476982.1"/>
    </source>
</evidence>